<organism evidence="10 11">
    <name type="scientific">Trichogramma brassicae</name>
    <dbReference type="NCBI Taxonomy" id="86971"/>
    <lineage>
        <taxon>Eukaryota</taxon>
        <taxon>Metazoa</taxon>
        <taxon>Ecdysozoa</taxon>
        <taxon>Arthropoda</taxon>
        <taxon>Hexapoda</taxon>
        <taxon>Insecta</taxon>
        <taxon>Pterygota</taxon>
        <taxon>Neoptera</taxon>
        <taxon>Endopterygota</taxon>
        <taxon>Hymenoptera</taxon>
        <taxon>Apocrita</taxon>
        <taxon>Proctotrupomorpha</taxon>
        <taxon>Chalcidoidea</taxon>
        <taxon>Trichogrammatidae</taxon>
        <taxon>Trichogramma</taxon>
    </lineage>
</organism>
<dbReference type="PANTHER" id="PTHR24388">
    <property type="entry name" value="ZINC FINGER PROTEIN"/>
    <property type="match status" value="1"/>
</dbReference>
<gene>
    <name evidence="10" type="ORF">TBRA_LOCUS1574</name>
</gene>
<protein>
    <recommendedName>
        <fullName evidence="9">C2H2-type domain-containing protein</fullName>
    </recommendedName>
</protein>
<feature type="domain" description="C2H2-type" evidence="9">
    <location>
        <begin position="378"/>
        <end position="406"/>
    </location>
</feature>
<keyword evidence="4" id="KW-0862">Zinc</keyword>
<evidence type="ECO:0000313" key="11">
    <source>
        <dbReference type="Proteomes" id="UP000479190"/>
    </source>
</evidence>
<evidence type="ECO:0000256" key="8">
    <source>
        <dbReference type="SAM" id="MobiDB-lite"/>
    </source>
</evidence>
<comment type="similarity">
    <text evidence="6">Belongs to the snail C2H2-type zinc-finger protein family.</text>
</comment>
<reference evidence="10 11" key="1">
    <citation type="submission" date="2020-02" db="EMBL/GenBank/DDBJ databases">
        <authorList>
            <person name="Ferguson B K."/>
        </authorList>
    </citation>
    <scope>NUCLEOTIDE SEQUENCE [LARGE SCALE GENOMIC DNA]</scope>
</reference>
<proteinExistence type="inferred from homology"/>
<dbReference type="GO" id="GO:0000978">
    <property type="term" value="F:RNA polymerase II cis-regulatory region sequence-specific DNA binding"/>
    <property type="evidence" value="ECO:0007669"/>
    <property type="project" value="TreeGrafter"/>
</dbReference>
<dbReference type="SUPFAM" id="SSF57667">
    <property type="entry name" value="beta-beta-alpha zinc fingers"/>
    <property type="match status" value="1"/>
</dbReference>
<keyword evidence="11" id="KW-1185">Reference proteome</keyword>
<keyword evidence="3 7" id="KW-0863">Zinc-finger</keyword>
<dbReference type="Gene3D" id="3.30.160.60">
    <property type="entry name" value="Classic Zinc Finger"/>
    <property type="match status" value="2"/>
</dbReference>
<dbReference type="SMART" id="SM00355">
    <property type="entry name" value="ZnF_C2H2"/>
    <property type="match status" value="2"/>
</dbReference>
<dbReference type="InterPro" id="IPR013087">
    <property type="entry name" value="Znf_C2H2_type"/>
</dbReference>
<dbReference type="InterPro" id="IPR050527">
    <property type="entry name" value="Snail/Krueppel_Znf"/>
</dbReference>
<evidence type="ECO:0000256" key="4">
    <source>
        <dbReference type="ARBA" id="ARBA00022833"/>
    </source>
</evidence>
<evidence type="ECO:0000256" key="7">
    <source>
        <dbReference type="PROSITE-ProRule" id="PRU00042"/>
    </source>
</evidence>
<dbReference type="InterPro" id="IPR036236">
    <property type="entry name" value="Znf_C2H2_sf"/>
</dbReference>
<dbReference type="EMBL" id="CADCXV010000335">
    <property type="protein sequence ID" value="CAB0029544.1"/>
    <property type="molecule type" value="Genomic_DNA"/>
</dbReference>
<sequence length="514" mass="59625">MKILMIPKMNLMKIPNMILMKIPKMNPEMILMMILMKIPKMILMKIPKMNPEKIPKMNPEKILIKIPKMNPEKILIKIPKMNPEKILMTILKKNPEKILMMIPKDQHHSRSSRSRIDRKYTLTLLRAEKILHREKRTSSACLFYRKISMSPVLPRVRGRQKVSMRRVFAGTIVVGSQAGPVYSNSIVYVRPISLDHSAFVIWANFIFFSSQRIYIAIRTTRASRESELVLRARPAILRSEKSSYIHGKMPRSIYEYIIIYGPPRRSRALAPRRRSALGEYTARAVAAKKGPNLERATTRNVPRRAQHAFKYTRAQYAHGKRVSRPITSRRICSARQIHHKTVHEGQKDYLCDVCPKAFKSKQSLTLHLRSSHQGKKDYLCDVCPKAFTSKQNLTFHVRLIHEGRKDHLITSCNLGCRILSRYSKSRGFTICSAAAKHERESRSAAISYEMQACSQNNEENTSEKERHTVCACGDLLRLRESAKREERIRTNAKSARKKREREKDSNNNNNNNEW</sequence>
<evidence type="ECO:0000313" key="10">
    <source>
        <dbReference type="EMBL" id="CAB0029544.1"/>
    </source>
</evidence>
<dbReference type="GO" id="GO:0000981">
    <property type="term" value="F:DNA-binding transcription factor activity, RNA polymerase II-specific"/>
    <property type="evidence" value="ECO:0007669"/>
    <property type="project" value="TreeGrafter"/>
</dbReference>
<dbReference type="AlphaFoldDB" id="A0A6H5I043"/>
<evidence type="ECO:0000256" key="6">
    <source>
        <dbReference type="ARBA" id="ARBA00037948"/>
    </source>
</evidence>
<dbReference type="PANTHER" id="PTHR24388:SF104">
    <property type="entry name" value="AT-RICH BINDING PROTEIN-RELATED"/>
    <property type="match status" value="1"/>
</dbReference>
<keyword evidence="2" id="KW-0677">Repeat</keyword>
<dbReference type="OrthoDB" id="7852576at2759"/>
<keyword evidence="5" id="KW-0539">Nucleus</keyword>
<feature type="region of interest" description="Disordered" evidence="8">
    <location>
        <begin position="483"/>
        <end position="514"/>
    </location>
</feature>
<name>A0A6H5I043_9HYME</name>
<evidence type="ECO:0000256" key="3">
    <source>
        <dbReference type="ARBA" id="ARBA00022771"/>
    </source>
</evidence>
<dbReference type="PROSITE" id="PS00028">
    <property type="entry name" value="ZINC_FINGER_C2H2_1"/>
    <property type="match status" value="2"/>
</dbReference>
<dbReference type="PROSITE" id="PS50157">
    <property type="entry name" value="ZINC_FINGER_C2H2_2"/>
    <property type="match status" value="2"/>
</dbReference>
<keyword evidence="1" id="KW-0479">Metal-binding</keyword>
<accession>A0A6H5I043</accession>
<evidence type="ECO:0000256" key="2">
    <source>
        <dbReference type="ARBA" id="ARBA00022737"/>
    </source>
</evidence>
<dbReference type="Pfam" id="PF00096">
    <property type="entry name" value="zf-C2H2"/>
    <property type="match status" value="2"/>
</dbReference>
<evidence type="ECO:0000256" key="5">
    <source>
        <dbReference type="ARBA" id="ARBA00023242"/>
    </source>
</evidence>
<feature type="domain" description="C2H2-type" evidence="9">
    <location>
        <begin position="349"/>
        <end position="377"/>
    </location>
</feature>
<evidence type="ECO:0000256" key="1">
    <source>
        <dbReference type="ARBA" id="ARBA00022723"/>
    </source>
</evidence>
<dbReference type="Proteomes" id="UP000479190">
    <property type="component" value="Unassembled WGS sequence"/>
</dbReference>
<dbReference type="GO" id="GO:0008270">
    <property type="term" value="F:zinc ion binding"/>
    <property type="evidence" value="ECO:0007669"/>
    <property type="project" value="UniProtKB-KW"/>
</dbReference>
<evidence type="ECO:0000259" key="9">
    <source>
        <dbReference type="PROSITE" id="PS50157"/>
    </source>
</evidence>